<organism evidence="1 2">
    <name type="scientific">Thalictrum thalictroides</name>
    <name type="common">Rue-anemone</name>
    <name type="synonym">Anemone thalictroides</name>
    <dbReference type="NCBI Taxonomy" id="46969"/>
    <lineage>
        <taxon>Eukaryota</taxon>
        <taxon>Viridiplantae</taxon>
        <taxon>Streptophyta</taxon>
        <taxon>Embryophyta</taxon>
        <taxon>Tracheophyta</taxon>
        <taxon>Spermatophyta</taxon>
        <taxon>Magnoliopsida</taxon>
        <taxon>Ranunculales</taxon>
        <taxon>Ranunculaceae</taxon>
        <taxon>Thalictroideae</taxon>
        <taxon>Thalictrum</taxon>
    </lineage>
</organism>
<reference evidence="1 2" key="1">
    <citation type="submission" date="2020-06" db="EMBL/GenBank/DDBJ databases">
        <title>Transcriptomic and genomic resources for Thalictrum thalictroides and T. hernandezii: Facilitating candidate gene discovery in an emerging model plant lineage.</title>
        <authorList>
            <person name="Arias T."/>
            <person name="Riano-Pachon D.M."/>
            <person name="Di Stilio V.S."/>
        </authorList>
    </citation>
    <scope>NUCLEOTIDE SEQUENCE [LARGE SCALE GENOMIC DNA]</scope>
    <source>
        <strain evidence="2">cv. WT478/WT964</strain>
        <tissue evidence="1">Leaves</tissue>
    </source>
</reference>
<comment type="caution">
    <text evidence="1">The sequence shown here is derived from an EMBL/GenBank/DDBJ whole genome shotgun (WGS) entry which is preliminary data.</text>
</comment>
<sequence length="87" mass="9707">MGVTTIRVGGLQSQTSLPYYSPQVLDLASIICILTVIFAWSPLEQLGVEDIHCWIQTTVGENNHLNLEKIIETVTATHGDHDRNRYA</sequence>
<dbReference type="AlphaFoldDB" id="A0A7J6X3I4"/>
<dbReference type="EMBL" id="JABWDY010005558">
    <property type="protein sequence ID" value="KAF5204339.1"/>
    <property type="molecule type" value="Genomic_DNA"/>
</dbReference>
<evidence type="ECO:0000313" key="2">
    <source>
        <dbReference type="Proteomes" id="UP000554482"/>
    </source>
</evidence>
<keyword evidence="2" id="KW-1185">Reference proteome</keyword>
<accession>A0A7J6X3I4</accession>
<name>A0A7J6X3I4_THATH</name>
<protein>
    <submittedName>
        <fullName evidence="1">Uncharacterized protein</fullName>
    </submittedName>
</protein>
<proteinExistence type="predicted"/>
<gene>
    <name evidence="1" type="ORF">FRX31_006076</name>
</gene>
<dbReference type="Proteomes" id="UP000554482">
    <property type="component" value="Unassembled WGS sequence"/>
</dbReference>
<evidence type="ECO:0000313" key="1">
    <source>
        <dbReference type="EMBL" id="KAF5204339.1"/>
    </source>
</evidence>